<name>A0A183DGN1_9BILA</name>
<accession>A0A183DGN1</accession>
<evidence type="ECO:0000313" key="1">
    <source>
        <dbReference type="EMBL" id="VDK59955.1"/>
    </source>
</evidence>
<proteinExistence type="predicted"/>
<dbReference type="Proteomes" id="UP000271098">
    <property type="component" value="Unassembled WGS sequence"/>
</dbReference>
<dbReference type="EMBL" id="UYRT01021441">
    <property type="protein sequence ID" value="VDK59955.1"/>
    <property type="molecule type" value="Genomic_DNA"/>
</dbReference>
<dbReference type="AlphaFoldDB" id="A0A183DGN1"/>
<evidence type="ECO:0000313" key="3">
    <source>
        <dbReference type="WBParaSite" id="GPUH_0000788101-mRNA-1"/>
    </source>
</evidence>
<protein>
    <submittedName>
        <fullName evidence="3">BAH domain-containing protein</fullName>
    </submittedName>
</protein>
<dbReference type="WBParaSite" id="GPUH_0000788101-mRNA-1">
    <property type="protein sequence ID" value="GPUH_0000788101-mRNA-1"/>
    <property type="gene ID" value="GPUH_0000788101"/>
</dbReference>
<evidence type="ECO:0000313" key="2">
    <source>
        <dbReference type="Proteomes" id="UP000271098"/>
    </source>
</evidence>
<organism evidence="3">
    <name type="scientific">Gongylonema pulchrum</name>
    <dbReference type="NCBI Taxonomy" id="637853"/>
    <lineage>
        <taxon>Eukaryota</taxon>
        <taxon>Metazoa</taxon>
        <taxon>Ecdysozoa</taxon>
        <taxon>Nematoda</taxon>
        <taxon>Chromadorea</taxon>
        <taxon>Rhabditida</taxon>
        <taxon>Spirurina</taxon>
        <taxon>Spiruromorpha</taxon>
        <taxon>Spiruroidea</taxon>
        <taxon>Gongylonematidae</taxon>
        <taxon>Gongylonema</taxon>
    </lineage>
</organism>
<dbReference type="OrthoDB" id="1101576at2759"/>
<reference evidence="1 2" key="2">
    <citation type="submission" date="2018-11" db="EMBL/GenBank/DDBJ databases">
        <authorList>
            <consortium name="Pathogen Informatics"/>
        </authorList>
    </citation>
    <scope>NUCLEOTIDE SEQUENCE [LARGE SCALE GENOMIC DNA]</scope>
</reference>
<gene>
    <name evidence="1" type="ORF">GPUH_LOCUS7871</name>
</gene>
<sequence length="61" mass="7357">MLWISNKYLDDVCSDREHLFCYCEVRWLSKGKMLKEFYDLRQEIADFRATKNKPLAKVNVP</sequence>
<reference evidence="3" key="1">
    <citation type="submission" date="2016-06" db="UniProtKB">
        <authorList>
            <consortium name="WormBaseParasite"/>
        </authorList>
    </citation>
    <scope>IDENTIFICATION</scope>
</reference>
<keyword evidence="2" id="KW-1185">Reference proteome</keyword>